<evidence type="ECO:0000313" key="1">
    <source>
        <dbReference type="EMBL" id="KGN94925.1"/>
    </source>
</evidence>
<dbReference type="Proteomes" id="UP000030136">
    <property type="component" value="Unassembled WGS sequence"/>
</dbReference>
<proteinExistence type="predicted"/>
<dbReference type="EMBL" id="JQJC01000014">
    <property type="protein sequence ID" value="KGN94925.1"/>
    <property type="molecule type" value="Genomic_DNA"/>
</dbReference>
<name>A0AB34PK23_9PORP</name>
<protein>
    <submittedName>
        <fullName evidence="1">Uncharacterized protein</fullName>
    </submittedName>
</protein>
<gene>
    <name evidence="1" type="ORF">HQ38_05220</name>
</gene>
<comment type="caution">
    <text evidence="1">The sequence shown here is derived from an EMBL/GenBank/DDBJ whole genome shotgun (WGS) entry which is preliminary data.</text>
</comment>
<accession>A0AB34PK23</accession>
<dbReference type="AlphaFoldDB" id="A0AB34PK23"/>
<sequence>MTQEEVYHAIAYQGQFFPRIFRTTPRLERCIYVYLCVFARAFFRSKMRLMHLKFLPLFDSYGVCFSVTPEKAKILS</sequence>
<evidence type="ECO:0000313" key="2">
    <source>
        <dbReference type="Proteomes" id="UP000030136"/>
    </source>
</evidence>
<organism evidence="1 2">
    <name type="scientific">Porphyromonas crevioricanis</name>
    <dbReference type="NCBI Taxonomy" id="393921"/>
    <lineage>
        <taxon>Bacteria</taxon>
        <taxon>Pseudomonadati</taxon>
        <taxon>Bacteroidota</taxon>
        <taxon>Bacteroidia</taxon>
        <taxon>Bacteroidales</taxon>
        <taxon>Porphyromonadaceae</taxon>
        <taxon>Porphyromonas</taxon>
    </lineage>
</organism>
<reference evidence="1 2" key="1">
    <citation type="submission" date="2014-08" db="EMBL/GenBank/DDBJ databases">
        <title>Porphyromonas crevioricanis strain:COT-253_OH1447 Genome sequencing.</title>
        <authorList>
            <person name="Wallis C."/>
            <person name="Deusch O."/>
            <person name="O'Flynn C."/>
            <person name="Davis I."/>
            <person name="Jospin G."/>
            <person name="Darling A.E."/>
            <person name="Coil D.A."/>
            <person name="Alexiev A."/>
            <person name="Horsfall A."/>
            <person name="Kirkwood N."/>
            <person name="Harris S."/>
            <person name="Eisen J.A."/>
        </authorList>
    </citation>
    <scope>NUCLEOTIDE SEQUENCE [LARGE SCALE GENOMIC DNA]</scope>
    <source>
        <strain evidence="2">COT-253 OH1447</strain>
    </source>
</reference>